<dbReference type="Proteomes" id="UP000095751">
    <property type="component" value="Unassembled WGS sequence"/>
</dbReference>
<dbReference type="InterPro" id="IPR046714">
    <property type="entry name" value="DUF6787"/>
</dbReference>
<keyword evidence="1" id="KW-0472">Membrane</keyword>
<proteinExistence type="predicted"/>
<name>A0A1E7F5B7_9STRA</name>
<accession>A0A1E7F5B7</accession>
<evidence type="ECO:0000313" key="3">
    <source>
        <dbReference type="EMBL" id="OEU13340.1"/>
    </source>
</evidence>
<evidence type="ECO:0000259" key="2">
    <source>
        <dbReference type="Pfam" id="PF20584"/>
    </source>
</evidence>
<dbReference type="OrthoDB" id="270912at2759"/>
<protein>
    <recommendedName>
        <fullName evidence="2">DUF6787 domain-containing protein</fullName>
    </recommendedName>
</protein>
<evidence type="ECO:0000313" key="4">
    <source>
        <dbReference type="Proteomes" id="UP000095751"/>
    </source>
</evidence>
<feature type="transmembrane region" description="Helical" evidence="1">
    <location>
        <begin position="125"/>
        <end position="146"/>
    </location>
</feature>
<dbReference type="AlphaFoldDB" id="A0A1E7F5B7"/>
<feature type="domain" description="DUF6787" evidence="2">
    <location>
        <begin position="132"/>
        <end position="209"/>
    </location>
</feature>
<keyword evidence="4" id="KW-1185">Reference proteome</keyword>
<dbReference type="EMBL" id="KV784361">
    <property type="protein sequence ID" value="OEU13340.1"/>
    <property type="molecule type" value="Genomic_DNA"/>
</dbReference>
<reference evidence="3 4" key="1">
    <citation type="submission" date="2016-09" db="EMBL/GenBank/DDBJ databases">
        <title>Extensive genetic diversity and differential bi-allelic expression allows diatom success in the polar Southern Ocean.</title>
        <authorList>
            <consortium name="DOE Joint Genome Institute"/>
            <person name="Mock T."/>
            <person name="Otillar R.P."/>
            <person name="Strauss J."/>
            <person name="Dupont C."/>
            <person name="Frickenhaus S."/>
            <person name="Maumus F."/>
            <person name="Mcmullan M."/>
            <person name="Sanges R."/>
            <person name="Schmutz J."/>
            <person name="Toseland A."/>
            <person name="Valas R."/>
            <person name="Veluchamy A."/>
            <person name="Ward B.J."/>
            <person name="Allen A."/>
            <person name="Barry K."/>
            <person name="Falciatore A."/>
            <person name="Ferrante M."/>
            <person name="Fortunato A.E."/>
            <person name="Gloeckner G."/>
            <person name="Gruber A."/>
            <person name="Hipkin R."/>
            <person name="Janech M."/>
            <person name="Kroth P."/>
            <person name="Leese F."/>
            <person name="Lindquist E."/>
            <person name="Lyon B.R."/>
            <person name="Martin J."/>
            <person name="Mayer C."/>
            <person name="Parker M."/>
            <person name="Quesneville H."/>
            <person name="Raymond J."/>
            <person name="Uhlig C."/>
            <person name="Valentin K.U."/>
            <person name="Worden A.Z."/>
            <person name="Armbrust E.V."/>
            <person name="Bowler C."/>
            <person name="Green B."/>
            <person name="Moulton V."/>
            <person name="Van Oosterhout C."/>
            <person name="Grigoriev I."/>
        </authorList>
    </citation>
    <scope>NUCLEOTIDE SEQUENCE [LARGE SCALE GENOMIC DNA]</scope>
    <source>
        <strain evidence="3 4">CCMP1102</strain>
    </source>
</reference>
<gene>
    <name evidence="3" type="ORF">FRACYDRAFT_262212</name>
</gene>
<evidence type="ECO:0000256" key="1">
    <source>
        <dbReference type="SAM" id="Phobius"/>
    </source>
</evidence>
<organism evidence="3 4">
    <name type="scientific">Fragilariopsis cylindrus CCMP1102</name>
    <dbReference type="NCBI Taxonomy" id="635003"/>
    <lineage>
        <taxon>Eukaryota</taxon>
        <taxon>Sar</taxon>
        <taxon>Stramenopiles</taxon>
        <taxon>Ochrophyta</taxon>
        <taxon>Bacillariophyta</taxon>
        <taxon>Bacillariophyceae</taxon>
        <taxon>Bacillariophycidae</taxon>
        <taxon>Bacillariales</taxon>
        <taxon>Bacillariaceae</taxon>
        <taxon>Fragilariopsis</taxon>
    </lineage>
</organism>
<feature type="transmembrane region" description="Helical" evidence="1">
    <location>
        <begin position="166"/>
        <end position="191"/>
    </location>
</feature>
<dbReference type="Pfam" id="PF20584">
    <property type="entry name" value="DUF6787"/>
    <property type="match status" value="1"/>
</dbReference>
<sequence length="229" mass="25878">MSLVRPSIVAALSTSTPRQRWVKQSIHTLQQQQKQHCAQRPMRTSSRRVLLSNVESIQTIIGRRLLSSSGNKNVMNSKNTAEINSIKEASTKPATKGDAAAATSKPFWKSFLEPKPMPERWTNAWYREMVLICTVFAITGSSTMILVRPAVANGLGLKGSMKDGPWSFRICSLVVMTPIYATLLVMVGTVFGRHSYFRHFSVKMWSRFGIPPEMIDSSYHIIKKTFRKW</sequence>
<dbReference type="InParanoid" id="A0A1E7F5B7"/>
<keyword evidence="1" id="KW-0812">Transmembrane</keyword>
<keyword evidence="1" id="KW-1133">Transmembrane helix</keyword>
<dbReference type="KEGG" id="fcy:FRACYDRAFT_262212"/>